<dbReference type="Gene3D" id="1.10.10.10">
    <property type="entry name" value="Winged helix-like DNA-binding domain superfamily/Winged helix DNA-binding domain"/>
    <property type="match status" value="1"/>
</dbReference>
<dbReference type="RefSeq" id="WP_110448339.1">
    <property type="nucleotide sequence ID" value="NZ_CP132381.1"/>
</dbReference>
<dbReference type="InterPro" id="IPR036390">
    <property type="entry name" value="WH_DNA-bd_sf"/>
</dbReference>
<evidence type="ECO:0000256" key="2">
    <source>
        <dbReference type="ARBA" id="ARBA00023015"/>
    </source>
</evidence>
<gene>
    <name evidence="6" type="ORF">DKK78_09060</name>
</gene>
<comment type="similarity">
    <text evidence="1">Belongs to the LysR transcriptional regulatory family.</text>
</comment>
<dbReference type="OrthoDB" id="9067838at2"/>
<evidence type="ECO:0000256" key="4">
    <source>
        <dbReference type="ARBA" id="ARBA00023163"/>
    </source>
</evidence>
<evidence type="ECO:0000313" key="6">
    <source>
        <dbReference type="EMBL" id="PXY90531.1"/>
    </source>
</evidence>
<protein>
    <recommendedName>
        <fullName evidence="5">HTH lysR-type domain-containing protein</fullName>
    </recommendedName>
</protein>
<dbReference type="Pfam" id="PF03466">
    <property type="entry name" value="LysR_substrate"/>
    <property type="match status" value="1"/>
</dbReference>
<dbReference type="SUPFAM" id="SSF53850">
    <property type="entry name" value="Periplasmic binding protein-like II"/>
    <property type="match status" value="1"/>
</dbReference>
<accession>A0A2V4DS65</accession>
<keyword evidence="3" id="KW-0238">DNA-binding</keyword>
<keyword evidence="7" id="KW-1185">Reference proteome</keyword>
<dbReference type="GO" id="GO:0003700">
    <property type="term" value="F:DNA-binding transcription factor activity"/>
    <property type="evidence" value="ECO:0007669"/>
    <property type="project" value="InterPro"/>
</dbReference>
<dbReference type="Proteomes" id="UP000247673">
    <property type="component" value="Unassembled WGS sequence"/>
</dbReference>
<dbReference type="AlphaFoldDB" id="A0A2V4DS65"/>
<organism evidence="6 7">
    <name type="scientific">Gilliamella apis</name>
    <dbReference type="NCBI Taxonomy" id="1970738"/>
    <lineage>
        <taxon>Bacteria</taxon>
        <taxon>Pseudomonadati</taxon>
        <taxon>Pseudomonadota</taxon>
        <taxon>Gammaproteobacteria</taxon>
        <taxon>Orbales</taxon>
        <taxon>Orbaceae</taxon>
        <taxon>Gilliamella</taxon>
    </lineage>
</organism>
<feature type="domain" description="HTH lysR-type" evidence="5">
    <location>
        <begin position="1"/>
        <end position="37"/>
    </location>
</feature>
<dbReference type="GO" id="GO:0003677">
    <property type="term" value="F:DNA binding"/>
    <property type="evidence" value="ECO:0007669"/>
    <property type="project" value="UniProtKB-KW"/>
</dbReference>
<proteinExistence type="inferred from homology"/>
<dbReference type="InterPro" id="IPR005119">
    <property type="entry name" value="LysR_subst-bd"/>
</dbReference>
<evidence type="ECO:0000256" key="3">
    <source>
        <dbReference type="ARBA" id="ARBA00023125"/>
    </source>
</evidence>
<keyword evidence="4" id="KW-0804">Transcription</keyword>
<dbReference type="PANTHER" id="PTHR30346:SF28">
    <property type="entry name" value="HTH-TYPE TRANSCRIPTIONAL REGULATOR CYNR"/>
    <property type="match status" value="1"/>
</dbReference>
<comment type="caution">
    <text evidence="6">The sequence shown here is derived from an EMBL/GenBank/DDBJ whole genome shotgun (WGS) entry which is preliminary data.</text>
</comment>
<sequence length="178" mass="20009">MHRLFITQPALTKQIQSFERVIDQKLFIRGRNGATLTAIGNALYPEAKKLLQQHQKFLLFADNIKKKANECLSIGFGISCFQQVPKWIRTFSDGSPECHIVTKQLPSSEQINLLMQGELDIGFVRMPVPESLRSIILSKEYIVLAVPTEVKVSSGNINEILATHPLLQINPDLAPLFN</sequence>
<reference evidence="6 7" key="1">
    <citation type="submission" date="2018-05" db="EMBL/GenBank/DDBJ databases">
        <title>Reference genomes for bee gut microbiota database.</title>
        <authorList>
            <person name="Ellegaard K.M."/>
        </authorList>
    </citation>
    <scope>NUCLEOTIDE SEQUENCE [LARGE SCALE GENOMIC DNA]</scope>
    <source>
        <strain evidence="6 7">ESL0172</strain>
    </source>
</reference>
<dbReference type="Gene3D" id="3.40.190.10">
    <property type="entry name" value="Periplasmic binding protein-like II"/>
    <property type="match status" value="1"/>
</dbReference>
<dbReference type="SUPFAM" id="SSF46785">
    <property type="entry name" value="Winged helix' DNA-binding domain"/>
    <property type="match status" value="1"/>
</dbReference>
<name>A0A2V4DS65_9GAMM</name>
<dbReference type="InterPro" id="IPR036388">
    <property type="entry name" value="WH-like_DNA-bd_sf"/>
</dbReference>
<evidence type="ECO:0000256" key="1">
    <source>
        <dbReference type="ARBA" id="ARBA00009437"/>
    </source>
</evidence>
<dbReference type="InterPro" id="IPR000847">
    <property type="entry name" value="LysR_HTH_N"/>
</dbReference>
<dbReference type="Pfam" id="PF00126">
    <property type="entry name" value="HTH_1"/>
    <property type="match status" value="1"/>
</dbReference>
<dbReference type="PANTHER" id="PTHR30346">
    <property type="entry name" value="TRANSCRIPTIONAL DUAL REGULATOR HCAR-RELATED"/>
    <property type="match status" value="1"/>
</dbReference>
<dbReference type="GO" id="GO:0032993">
    <property type="term" value="C:protein-DNA complex"/>
    <property type="evidence" value="ECO:0007669"/>
    <property type="project" value="TreeGrafter"/>
</dbReference>
<evidence type="ECO:0000313" key="7">
    <source>
        <dbReference type="Proteomes" id="UP000247673"/>
    </source>
</evidence>
<keyword evidence="2" id="KW-0805">Transcription regulation</keyword>
<evidence type="ECO:0000259" key="5">
    <source>
        <dbReference type="PROSITE" id="PS50931"/>
    </source>
</evidence>
<dbReference type="EMBL" id="QGLO01000006">
    <property type="protein sequence ID" value="PXY90531.1"/>
    <property type="molecule type" value="Genomic_DNA"/>
</dbReference>
<dbReference type="PROSITE" id="PS50931">
    <property type="entry name" value="HTH_LYSR"/>
    <property type="match status" value="1"/>
</dbReference>